<reference evidence="3 4" key="1">
    <citation type="journal article" date="2016" name="G3 (Bethesda)">
        <title>First Draft Assembly and Annotation of the Genome of a California Endemic Oak Quercus lobata Nee (Fagaceae).</title>
        <authorList>
            <person name="Sork V.L."/>
            <person name="Fitz-Gibbon S.T."/>
            <person name="Puiu D."/>
            <person name="Crepeau M."/>
            <person name="Gugger P.F."/>
            <person name="Sherman R."/>
            <person name="Stevens K."/>
            <person name="Langley C.H."/>
            <person name="Pellegrini M."/>
            <person name="Salzberg S.L."/>
        </authorList>
    </citation>
    <scope>NUCLEOTIDE SEQUENCE [LARGE SCALE GENOMIC DNA]</scope>
    <source>
        <strain evidence="3 4">cv. SW786</strain>
    </source>
</reference>
<dbReference type="EMBL" id="LRBV02000005">
    <property type="status" value="NOT_ANNOTATED_CDS"/>
    <property type="molecule type" value="Genomic_DNA"/>
</dbReference>
<keyword evidence="2" id="KW-0325">Glycoprotein</keyword>
<name>A0A7N2R555_QUELO</name>
<keyword evidence="4" id="KW-1185">Reference proteome</keyword>
<dbReference type="InterPro" id="IPR036514">
    <property type="entry name" value="SGNH_hydro_sf"/>
</dbReference>
<organism evidence="3 4">
    <name type="scientific">Quercus lobata</name>
    <name type="common">Valley oak</name>
    <dbReference type="NCBI Taxonomy" id="97700"/>
    <lineage>
        <taxon>Eukaryota</taxon>
        <taxon>Viridiplantae</taxon>
        <taxon>Streptophyta</taxon>
        <taxon>Embryophyta</taxon>
        <taxon>Tracheophyta</taxon>
        <taxon>Spermatophyta</taxon>
        <taxon>Magnoliopsida</taxon>
        <taxon>eudicotyledons</taxon>
        <taxon>Gunneridae</taxon>
        <taxon>Pentapetalae</taxon>
        <taxon>rosids</taxon>
        <taxon>fabids</taxon>
        <taxon>Fagales</taxon>
        <taxon>Fagaceae</taxon>
        <taxon>Quercus</taxon>
    </lineage>
</organism>
<dbReference type="PANTHER" id="PTHR22835">
    <property type="entry name" value="ZINC FINGER FYVE DOMAIN CONTAINING PROTEIN"/>
    <property type="match status" value="1"/>
</dbReference>
<dbReference type="Gene3D" id="3.40.50.1110">
    <property type="entry name" value="SGNH hydrolase"/>
    <property type="match status" value="1"/>
</dbReference>
<evidence type="ECO:0000256" key="1">
    <source>
        <dbReference type="ARBA" id="ARBA00008668"/>
    </source>
</evidence>
<comment type="similarity">
    <text evidence="1">Belongs to the 'GDSL' lipolytic enzyme family.</text>
</comment>
<reference evidence="3" key="2">
    <citation type="submission" date="2021-01" db="UniProtKB">
        <authorList>
            <consortium name="EnsemblPlants"/>
        </authorList>
    </citation>
    <scope>IDENTIFICATION</scope>
</reference>
<accession>A0A7N2R555</accession>
<protein>
    <submittedName>
        <fullName evidence="3">Uncharacterized protein</fullName>
    </submittedName>
</protein>
<dbReference type="Pfam" id="PF00657">
    <property type="entry name" value="Lipase_GDSL"/>
    <property type="match status" value="1"/>
</dbReference>
<dbReference type="InParanoid" id="A0A7N2R555"/>
<sequence length="195" mass="21973">MVTAISLGLPHLYACLDSLRINFTHGANFATNAYTIGLPTSITPAGTFSPFYLYVQYSQFLHIKFRSHLLRQKGGNICKLNAQGGIAFQKLYTFDTGRNDLAKGFFFGNMTIEEVNASILDILNKFSINVKFSISSNFKGTVMVAQSLISYNDVAQYFNHKLKEAIVQLRKDLPSVAFTYVDVYSIKYSLFRLLF</sequence>
<dbReference type="PANTHER" id="PTHR22835:SF292">
    <property type="entry name" value="ESTERASE-LIKE ISOFORM X1"/>
    <property type="match status" value="1"/>
</dbReference>
<evidence type="ECO:0000313" key="4">
    <source>
        <dbReference type="Proteomes" id="UP000594261"/>
    </source>
</evidence>
<dbReference type="Proteomes" id="UP000594261">
    <property type="component" value="Chromosome 5"/>
</dbReference>
<dbReference type="AlphaFoldDB" id="A0A7N2R555"/>
<dbReference type="EnsemblPlants" id="QL05p057080:mrna">
    <property type="protein sequence ID" value="QL05p057080:mrna"/>
    <property type="gene ID" value="QL05p057080"/>
</dbReference>
<evidence type="ECO:0000313" key="3">
    <source>
        <dbReference type="EnsemblPlants" id="QL05p057080:mrna"/>
    </source>
</evidence>
<dbReference type="Gramene" id="QL05p057080:mrna">
    <property type="protein sequence ID" value="QL05p057080:mrna"/>
    <property type="gene ID" value="QL05p057080"/>
</dbReference>
<dbReference type="GO" id="GO:0016788">
    <property type="term" value="F:hydrolase activity, acting on ester bonds"/>
    <property type="evidence" value="ECO:0007669"/>
    <property type="project" value="InterPro"/>
</dbReference>
<dbReference type="InterPro" id="IPR001087">
    <property type="entry name" value="GDSL"/>
</dbReference>
<proteinExistence type="inferred from homology"/>
<evidence type="ECO:0000256" key="2">
    <source>
        <dbReference type="ARBA" id="ARBA00023180"/>
    </source>
</evidence>